<dbReference type="AlphaFoldDB" id="A0ABD2CS21"/>
<accession>A0ABD2CS21</accession>
<feature type="region of interest" description="Disordered" evidence="1">
    <location>
        <begin position="57"/>
        <end position="87"/>
    </location>
</feature>
<reference evidence="2 3" key="1">
    <citation type="journal article" date="2024" name="Ann. Entomol. Soc. Am.">
        <title>Genomic analyses of the southern and eastern yellowjacket wasps (Hymenoptera: Vespidae) reveal evolutionary signatures of social life.</title>
        <authorList>
            <person name="Catto M.A."/>
            <person name="Caine P.B."/>
            <person name="Orr S.E."/>
            <person name="Hunt B.G."/>
            <person name="Goodisman M.A.D."/>
        </authorList>
    </citation>
    <scope>NUCLEOTIDE SEQUENCE [LARGE SCALE GENOMIC DNA]</scope>
    <source>
        <strain evidence="2">232</strain>
        <tissue evidence="2">Head and thorax</tissue>
    </source>
</reference>
<feature type="region of interest" description="Disordered" evidence="1">
    <location>
        <begin position="161"/>
        <end position="183"/>
    </location>
</feature>
<sequence>MYALTWFPSRNGYRMSLAVSRTLPHWHPFPPFCTIEPTRSNGGTATAARYQFDGRRSVSRPDIQAESPPLKDSLRSSRCRRNGRRDPSSISSNLILFRKVGKVPLVEYDKKDHQEREDGLECHIESRESRILGSKVPLHILSSSFSLTALHFDECNSMREFETSNNVEKAKSRDEEEGSGRMM</sequence>
<proteinExistence type="predicted"/>
<dbReference type="Proteomes" id="UP001607303">
    <property type="component" value="Unassembled WGS sequence"/>
</dbReference>
<protein>
    <submittedName>
        <fullName evidence="2">Uncharacterized protein</fullName>
    </submittedName>
</protein>
<keyword evidence="3" id="KW-1185">Reference proteome</keyword>
<evidence type="ECO:0000313" key="2">
    <source>
        <dbReference type="EMBL" id="KAL2747923.1"/>
    </source>
</evidence>
<evidence type="ECO:0000256" key="1">
    <source>
        <dbReference type="SAM" id="MobiDB-lite"/>
    </source>
</evidence>
<organism evidence="2 3">
    <name type="scientific">Vespula maculifrons</name>
    <name type="common">Eastern yellow jacket</name>
    <name type="synonym">Wasp</name>
    <dbReference type="NCBI Taxonomy" id="7453"/>
    <lineage>
        <taxon>Eukaryota</taxon>
        <taxon>Metazoa</taxon>
        <taxon>Ecdysozoa</taxon>
        <taxon>Arthropoda</taxon>
        <taxon>Hexapoda</taxon>
        <taxon>Insecta</taxon>
        <taxon>Pterygota</taxon>
        <taxon>Neoptera</taxon>
        <taxon>Endopterygota</taxon>
        <taxon>Hymenoptera</taxon>
        <taxon>Apocrita</taxon>
        <taxon>Aculeata</taxon>
        <taxon>Vespoidea</taxon>
        <taxon>Vespidae</taxon>
        <taxon>Vespinae</taxon>
        <taxon>Vespula</taxon>
    </lineage>
</organism>
<feature type="compositionally biased region" description="Basic and acidic residues" evidence="1">
    <location>
        <begin position="161"/>
        <end position="174"/>
    </location>
</feature>
<name>A0ABD2CS21_VESMC</name>
<evidence type="ECO:0000313" key="3">
    <source>
        <dbReference type="Proteomes" id="UP001607303"/>
    </source>
</evidence>
<gene>
    <name evidence="2" type="ORF">V1477_003818</name>
</gene>
<dbReference type="EMBL" id="JAYRBN010000034">
    <property type="protein sequence ID" value="KAL2747923.1"/>
    <property type="molecule type" value="Genomic_DNA"/>
</dbReference>
<comment type="caution">
    <text evidence="2">The sequence shown here is derived from an EMBL/GenBank/DDBJ whole genome shotgun (WGS) entry which is preliminary data.</text>
</comment>
<feature type="non-terminal residue" evidence="2">
    <location>
        <position position="183"/>
    </location>
</feature>